<dbReference type="SUPFAM" id="SSF103473">
    <property type="entry name" value="MFS general substrate transporter"/>
    <property type="match status" value="1"/>
</dbReference>
<feature type="transmembrane region" description="Helical" evidence="6">
    <location>
        <begin position="170"/>
        <end position="191"/>
    </location>
</feature>
<evidence type="ECO:0000256" key="6">
    <source>
        <dbReference type="SAM" id="Phobius"/>
    </source>
</evidence>
<dbReference type="RefSeq" id="WP_105957523.1">
    <property type="nucleotide sequence ID" value="NZ_PVNS01000001.1"/>
</dbReference>
<evidence type="ECO:0000256" key="4">
    <source>
        <dbReference type="ARBA" id="ARBA00022989"/>
    </source>
</evidence>
<keyword evidence="5 6" id="KW-0472">Membrane</keyword>
<dbReference type="InterPro" id="IPR036259">
    <property type="entry name" value="MFS_trans_sf"/>
</dbReference>
<dbReference type="EMBL" id="PVNS01000001">
    <property type="protein sequence ID" value="PRO67137.1"/>
    <property type="molecule type" value="Genomic_DNA"/>
</dbReference>
<feature type="transmembrane region" description="Helical" evidence="6">
    <location>
        <begin position="126"/>
        <end position="150"/>
    </location>
</feature>
<evidence type="ECO:0000256" key="1">
    <source>
        <dbReference type="ARBA" id="ARBA00004651"/>
    </source>
</evidence>
<feature type="transmembrane region" description="Helical" evidence="6">
    <location>
        <begin position="287"/>
        <end position="308"/>
    </location>
</feature>
<evidence type="ECO:0000313" key="8">
    <source>
        <dbReference type="EMBL" id="PRO67137.1"/>
    </source>
</evidence>
<keyword evidence="4 6" id="KW-1133">Transmembrane helix</keyword>
<feature type="transmembrane region" description="Helical" evidence="6">
    <location>
        <begin position="99"/>
        <end position="120"/>
    </location>
</feature>
<dbReference type="InterPro" id="IPR020846">
    <property type="entry name" value="MFS_dom"/>
</dbReference>
<dbReference type="GO" id="GO:0008643">
    <property type="term" value="P:carbohydrate transport"/>
    <property type="evidence" value="ECO:0007669"/>
    <property type="project" value="InterPro"/>
</dbReference>
<dbReference type="Gene3D" id="1.20.1250.20">
    <property type="entry name" value="MFS general substrate transporter like domains"/>
    <property type="match status" value="2"/>
</dbReference>
<feature type="transmembrane region" description="Helical" evidence="6">
    <location>
        <begin position="197"/>
        <end position="217"/>
    </location>
</feature>
<feature type="transmembrane region" description="Helical" evidence="6">
    <location>
        <begin position="339"/>
        <end position="361"/>
    </location>
</feature>
<dbReference type="AlphaFoldDB" id="A0A2P6MLI1"/>
<keyword evidence="9" id="KW-1185">Reference proteome</keyword>
<evidence type="ECO:0000256" key="5">
    <source>
        <dbReference type="ARBA" id="ARBA00023136"/>
    </source>
</evidence>
<dbReference type="NCBIfam" id="TIGR00792">
    <property type="entry name" value="gph"/>
    <property type="match status" value="1"/>
</dbReference>
<dbReference type="GO" id="GO:0006814">
    <property type="term" value="P:sodium ion transport"/>
    <property type="evidence" value="ECO:0007669"/>
    <property type="project" value="InterPro"/>
</dbReference>
<dbReference type="Pfam" id="PF13347">
    <property type="entry name" value="MFS_2"/>
    <property type="match status" value="1"/>
</dbReference>
<dbReference type="CDD" id="cd17332">
    <property type="entry name" value="MFS_MelB_like"/>
    <property type="match status" value="1"/>
</dbReference>
<feature type="transmembrane region" description="Helical" evidence="6">
    <location>
        <begin position="381"/>
        <end position="405"/>
    </location>
</feature>
<sequence length="468" mass="50205">MAVNERDLHVQKENLVQKQVQGIGFGEKAGYGAGDLASNLIFSAISMFLLFYYTDVVGVSAAIIGTIILVSRLLDGLTDIGMGIVVDKTKSRFGKARPWLLWMALPYALLSVALFTVPPMGQAATLIYIVLTYNLIHIVYTAINIPYGVLNSLMTQDQYERSQLNIFRMFMALGGASIVMFGTLPLVGMFGGGQTGWTITFAIFGAIAGLLFLLTFFKTKERVAAADGGEPGEKTVPLKTGLKALFRNKYWGLLVAFSIVTYTGMGLSSGVNVYYAEYILFRPDLVGILGLAGIFPVMVGLLFMAPVIKRFGKRNAMLIGLAVSLLGTVLLVIDPASTTLVLAGAFIRGIGMAPILGSFFAMLADTIEYGEWKTGVRTEGLVYSAGSFGTKVGMGLGAAALGWGLTLGGYAGGATEQSASAVTAIIVLFIWLPAVIAVLQMIILFFYRLDQLYPTILSDLKKRKTADS</sequence>
<comment type="caution">
    <text evidence="8">The sequence shown here is derived from an EMBL/GenBank/DDBJ whole genome shotgun (WGS) entry which is preliminary data.</text>
</comment>
<dbReference type="GO" id="GO:0015293">
    <property type="term" value="F:symporter activity"/>
    <property type="evidence" value="ECO:0007669"/>
    <property type="project" value="InterPro"/>
</dbReference>
<feature type="transmembrane region" description="Helical" evidence="6">
    <location>
        <begin position="425"/>
        <end position="447"/>
    </location>
</feature>
<dbReference type="Proteomes" id="UP000243650">
    <property type="component" value="Unassembled WGS sequence"/>
</dbReference>
<evidence type="ECO:0000259" key="7">
    <source>
        <dbReference type="PROSITE" id="PS50850"/>
    </source>
</evidence>
<dbReference type="InterPro" id="IPR039672">
    <property type="entry name" value="MFS_2"/>
</dbReference>
<dbReference type="OrthoDB" id="9764596at2"/>
<comment type="subcellular location">
    <subcellularLocation>
        <location evidence="1">Cell membrane</location>
        <topology evidence="1">Multi-pass membrane protein</topology>
    </subcellularLocation>
</comment>
<feature type="transmembrane region" description="Helical" evidence="6">
    <location>
        <begin position="315"/>
        <end position="333"/>
    </location>
</feature>
<dbReference type="PROSITE" id="PS50850">
    <property type="entry name" value="MFS"/>
    <property type="match status" value="1"/>
</dbReference>
<keyword evidence="2" id="KW-0813">Transport</keyword>
<dbReference type="InterPro" id="IPR001927">
    <property type="entry name" value="Na/Gal_symport"/>
</dbReference>
<feature type="transmembrane region" description="Helical" evidence="6">
    <location>
        <begin position="59"/>
        <end position="78"/>
    </location>
</feature>
<reference evidence="8 9" key="1">
    <citation type="submission" date="2018-03" db="EMBL/GenBank/DDBJ databases">
        <title>Bacillus urumqiensis sp. nov., a moderately haloalkaliphilic bacterium isolated from a salt lake.</title>
        <authorList>
            <person name="Zhao B."/>
            <person name="Liao Z."/>
        </authorList>
    </citation>
    <scope>NUCLEOTIDE SEQUENCE [LARGE SCALE GENOMIC DNA]</scope>
    <source>
        <strain evidence="8 9">BZ-SZ-XJ18</strain>
    </source>
</reference>
<protein>
    <submittedName>
        <fullName evidence="8">MFS transporter</fullName>
    </submittedName>
</protein>
<keyword evidence="3 6" id="KW-0812">Transmembrane</keyword>
<dbReference type="PANTHER" id="PTHR11328">
    <property type="entry name" value="MAJOR FACILITATOR SUPERFAMILY DOMAIN-CONTAINING PROTEIN"/>
    <property type="match status" value="1"/>
</dbReference>
<feature type="transmembrane region" description="Helical" evidence="6">
    <location>
        <begin position="250"/>
        <end position="275"/>
    </location>
</feature>
<gene>
    <name evidence="8" type="ORF">C6I21_00800</name>
</gene>
<organism evidence="8 9">
    <name type="scientific">Alkalicoccus urumqiensis</name>
    <name type="common">Bacillus urumqiensis</name>
    <dbReference type="NCBI Taxonomy" id="1548213"/>
    <lineage>
        <taxon>Bacteria</taxon>
        <taxon>Bacillati</taxon>
        <taxon>Bacillota</taxon>
        <taxon>Bacilli</taxon>
        <taxon>Bacillales</taxon>
        <taxon>Bacillaceae</taxon>
        <taxon>Alkalicoccus</taxon>
    </lineage>
</organism>
<name>A0A2P6MLI1_ALKUR</name>
<evidence type="ECO:0000256" key="2">
    <source>
        <dbReference type="ARBA" id="ARBA00022448"/>
    </source>
</evidence>
<feature type="domain" description="Major facilitator superfamily (MFS) profile" evidence="7">
    <location>
        <begin position="244"/>
        <end position="468"/>
    </location>
</feature>
<evidence type="ECO:0000313" key="9">
    <source>
        <dbReference type="Proteomes" id="UP000243650"/>
    </source>
</evidence>
<evidence type="ECO:0000256" key="3">
    <source>
        <dbReference type="ARBA" id="ARBA00022692"/>
    </source>
</evidence>
<dbReference type="PANTHER" id="PTHR11328:SF24">
    <property type="entry name" value="MAJOR FACILITATOR SUPERFAMILY (MFS) PROFILE DOMAIN-CONTAINING PROTEIN"/>
    <property type="match status" value="1"/>
</dbReference>
<dbReference type="GO" id="GO:0005886">
    <property type="term" value="C:plasma membrane"/>
    <property type="evidence" value="ECO:0007669"/>
    <property type="project" value="UniProtKB-SubCell"/>
</dbReference>
<proteinExistence type="predicted"/>
<accession>A0A2P6MLI1</accession>